<comment type="caution">
    <text evidence="2">The sequence shown here is derived from an EMBL/GenBank/DDBJ whole genome shotgun (WGS) entry which is preliminary data.</text>
</comment>
<evidence type="ECO:0000256" key="1">
    <source>
        <dbReference type="SAM" id="MobiDB-lite"/>
    </source>
</evidence>
<sequence>MSGTDESIEVRSRVRSGATGRHASTVTTEAGAWQVLGQLADTSVSQTSKDHAAESISQQGAKGAARTLDIFEGSYGAEKTL</sequence>
<dbReference type="EMBL" id="JAZHXI010000018">
    <property type="protein sequence ID" value="KAL2061934.1"/>
    <property type="molecule type" value="Genomic_DNA"/>
</dbReference>
<organism evidence="2 3">
    <name type="scientific">Oculimacula yallundae</name>
    <dbReference type="NCBI Taxonomy" id="86028"/>
    <lineage>
        <taxon>Eukaryota</taxon>
        <taxon>Fungi</taxon>
        <taxon>Dikarya</taxon>
        <taxon>Ascomycota</taxon>
        <taxon>Pezizomycotina</taxon>
        <taxon>Leotiomycetes</taxon>
        <taxon>Helotiales</taxon>
        <taxon>Ploettnerulaceae</taxon>
        <taxon>Oculimacula</taxon>
    </lineage>
</organism>
<feature type="region of interest" description="Disordered" evidence="1">
    <location>
        <begin position="1"/>
        <end position="25"/>
    </location>
</feature>
<dbReference type="Proteomes" id="UP001595075">
    <property type="component" value="Unassembled WGS sequence"/>
</dbReference>
<reference evidence="2 3" key="1">
    <citation type="journal article" date="2024" name="Commun. Biol.">
        <title>Comparative genomic analysis of thermophilic fungi reveals convergent evolutionary adaptations and gene losses.</title>
        <authorList>
            <person name="Steindorff A.S."/>
            <person name="Aguilar-Pontes M.V."/>
            <person name="Robinson A.J."/>
            <person name="Andreopoulos B."/>
            <person name="LaButti K."/>
            <person name="Kuo A."/>
            <person name="Mondo S."/>
            <person name="Riley R."/>
            <person name="Otillar R."/>
            <person name="Haridas S."/>
            <person name="Lipzen A."/>
            <person name="Grimwood J."/>
            <person name="Schmutz J."/>
            <person name="Clum A."/>
            <person name="Reid I.D."/>
            <person name="Moisan M.C."/>
            <person name="Butler G."/>
            <person name="Nguyen T.T.M."/>
            <person name="Dewar K."/>
            <person name="Conant G."/>
            <person name="Drula E."/>
            <person name="Henrissat B."/>
            <person name="Hansel C."/>
            <person name="Singer S."/>
            <person name="Hutchinson M.I."/>
            <person name="de Vries R.P."/>
            <person name="Natvig D.O."/>
            <person name="Powell A.J."/>
            <person name="Tsang A."/>
            <person name="Grigoriev I.V."/>
        </authorList>
    </citation>
    <scope>NUCLEOTIDE SEQUENCE [LARGE SCALE GENOMIC DNA]</scope>
    <source>
        <strain evidence="2 3">CBS 494.80</strain>
    </source>
</reference>
<name>A0ABR4BWB5_9HELO</name>
<proteinExistence type="predicted"/>
<evidence type="ECO:0000313" key="3">
    <source>
        <dbReference type="Proteomes" id="UP001595075"/>
    </source>
</evidence>
<keyword evidence="3" id="KW-1185">Reference proteome</keyword>
<protein>
    <submittedName>
        <fullName evidence="2">Uncharacterized protein</fullName>
    </submittedName>
</protein>
<evidence type="ECO:0000313" key="2">
    <source>
        <dbReference type="EMBL" id="KAL2061934.1"/>
    </source>
</evidence>
<accession>A0ABR4BWB5</accession>
<gene>
    <name evidence="2" type="ORF">VTL71DRAFT_7312</name>
</gene>